<accession>A0A937FDY3</accession>
<dbReference type="EMBL" id="JAESWA010000022">
    <property type="protein sequence ID" value="MBL4932064.1"/>
    <property type="molecule type" value="Genomic_DNA"/>
</dbReference>
<dbReference type="AlphaFoldDB" id="A0A937FDY3"/>
<feature type="domain" description="Metallo-beta-lactamase" evidence="1">
    <location>
        <begin position="38"/>
        <end position="230"/>
    </location>
</feature>
<keyword evidence="3" id="KW-1185">Reference proteome</keyword>
<evidence type="ECO:0000313" key="3">
    <source>
        <dbReference type="Proteomes" id="UP000623681"/>
    </source>
</evidence>
<dbReference type="Gene3D" id="3.60.15.10">
    <property type="entry name" value="Ribonuclease Z/Hydroxyacylglutathione hydrolase-like"/>
    <property type="match status" value="1"/>
</dbReference>
<proteinExistence type="predicted"/>
<dbReference type="InterPro" id="IPR035681">
    <property type="entry name" value="ComA-like_MBL"/>
</dbReference>
<evidence type="ECO:0000259" key="1">
    <source>
        <dbReference type="SMART" id="SM00849"/>
    </source>
</evidence>
<dbReference type="InterPro" id="IPR052159">
    <property type="entry name" value="Competence_DNA_uptake"/>
</dbReference>
<dbReference type="SMART" id="SM00849">
    <property type="entry name" value="Lactamase_B"/>
    <property type="match status" value="1"/>
</dbReference>
<dbReference type="Proteomes" id="UP000623681">
    <property type="component" value="Unassembled WGS sequence"/>
</dbReference>
<sequence length="272" mass="31163">MRKIYIFLLSVFLAITCSHKYVLASDIDVKVHFIDTGQSDCILIENGEKSYLIDSGEEKNSAKILSYLNKHGINKLDFIILTHYHQDHYGGLFDITSKIKTNMVYVPRYCVVEEEKNKALASLLKNKISYKVIEKEWKYKDGLVDLKVLAPSKGHDSLENNNSLVIKGILNGKNYLFMADCEFDEEKDLLSRDIENIDVLKLGHHGFDTSSSEELLRIINPKYTIITCDGNESPEIQVIDRLKRLDTIILRTDRCGDIEIINSQQKNLQMSL</sequence>
<dbReference type="RefSeq" id="WP_202767441.1">
    <property type="nucleotide sequence ID" value="NZ_JAESWA010000022.1"/>
</dbReference>
<dbReference type="PANTHER" id="PTHR30619">
    <property type="entry name" value="DNA INTERNALIZATION/COMPETENCE PROTEIN COMEC/REC2"/>
    <property type="match status" value="1"/>
</dbReference>
<dbReference type="CDD" id="cd07731">
    <property type="entry name" value="ComA-like_MBL-fold"/>
    <property type="match status" value="1"/>
</dbReference>
<gene>
    <name evidence="2" type="ORF">JK634_09635</name>
</gene>
<name>A0A937FDY3_9CLOT</name>
<protein>
    <submittedName>
        <fullName evidence="2">MBL fold metallo-hydrolase</fullName>
    </submittedName>
</protein>
<dbReference type="PANTHER" id="PTHR30619:SF7">
    <property type="entry name" value="BETA-LACTAMASE DOMAIN PROTEIN"/>
    <property type="match status" value="1"/>
</dbReference>
<dbReference type="SUPFAM" id="SSF56281">
    <property type="entry name" value="Metallo-hydrolase/oxidoreductase"/>
    <property type="match status" value="1"/>
</dbReference>
<reference evidence="2" key="1">
    <citation type="submission" date="2021-01" db="EMBL/GenBank/DDBJ databases">
        <title>Genome public.</title>
        <authorList>
            <person name="Liu C."/>
            <person name="Sun Q."/>
        </authorList>
    </citation>
    <scope>NUCLEOTIDE SEQUENCE</scope>
    <source>
        <strain evidence="2">YIM B02565</strain>
    </source>
</reference>
<dbReference type="InterPro" id="IPR001279">
    <property type="entry name" value="Metallo-B-lactamas"/>
</dbReference>
<evidence type="ECO:0000313" key="2">
    <source>
        <dbReference type="EMBL" id="MBL4932064.1"/>
    </source>
</evidence>
<comment type="caution">
    <text evidence="2">The sequence shown here is derived from an EMBL/GenBank/DDBJ whole genome shotgun (WGS) entry which is preliminary data.</text>
</comment>
<dbReference type="Pfam" id="PF00753">
    <property type="entry name" value="Lactamase_B"/>
    <property type="match status" value="1"/>
</dbReference>
<organism evidence="2 3">
    <name type="scientific">Clostridium paridis</name>
    <dbReference type="NCBI Taxonomy" id="2803863"/>
    <lineage>
        <taxon>Bacteria</taxon>
        <taxon>Bacillati</taxon>
        <taxon>Bacillota</taxon>
        <taxon>Clostridia</taxon>
        <taxon>Eubacteriales</taxon>
        <taxon>Clostridiaceae</taxon>
        <taxon>Clostridium</taxon>
    </lineage>
</organism>
<dbReference type="InterPro" id="IPR036866">
    <property type="entry name" value="RibonucZ/Hydroxyglut_hydro"/>
</dbReference>